<evidence type="ECO:0000259" key="1">
    <source>
        <dbReference type="Pfam" id="PF01368"/>
    </source>
</evidence>
<dbReference type="InterPro" id="IPR038763">
    <property type="entry name" value="DHH_sf"/>
</dbReference>
<accession>A0A1H8TEG6</accession>
<dbReference type="Proteomes" id="UP000198942">
    <property type="component" value="Unassembled WGS sequence"/>
</dbReference>
<dbReference type="Pfam" id="PF01368">
    <property type="entry name" value="DHH"/>
    <property type="match status" value="1"/>
</dbReference>
<dbReference type="Pfam" id="PF02272">
    <property type="entry name" value="DHHA1"/>
    <property type="match status" value="1"/>
</dbReference>
<sequence>MLDLASLTDLLTKPQKIVITTHHKPDGDAMGSSLGLYNYLIQQGHHARVIAPTDYPDFLSWLPGNENVIIYTEHREEAAALIADANLIFCLDFNALSRINDMGELVGESSAYKIMIDHHLEPADFDDYRHWDINACATAQLVYDFIVNELHHKELVNKDVATCLYTGIMTDSASFRLPNTTSGVHRIVADLIDAGAVNWRIHELVYNSASENRLRFLGHCLANCLEVLPEFNTAIIAVSKQDLERFDVETGDTEGVVNYALSMASIRLAAFIVERSDRVKLSLRSKGEFPANEICKRYFNGGGHRNAAGGHSEHSLEEVITQFKQILPEYKKLLIQ</sequence>
<dbReference type="Gene3D" id="3.10.310.30">
    <property type="match status" value="1"/>
</dbReference>
<dbReference type="PANTHER" id="PTHR47618">
    <property type="entry name" value="BIFUNCTIONAL OLIGORIBONUCLEASE AND PAP PHOSPHATASE NRNA"/>
    <property type="match status" value="1"/>
</dbReference>
<proteinExistence type="predicted"/>
<reference evidence="4" key="1">
    <citation type="submission" date="2016-10" db="EMBL/GenBank/DDBJ databases">
        <authorList>
            <person name="Varghese N."/>
            <person name="Submissions S."/>
        </authorList>
    </citation>
    <scope>NUCLEOTIDE SEQUENCE [LARGE SCALE GENOMIC DNA]</scope>
    <source>
        <strain evidence="4">Gh-48</strain>
    </source>
</reference>
<dbReference type="InterPro" id="IPR003156">
    <property type="entry name" value="DHHA1_dom"/>
</dbReference>
<feature type="domain" description="DDH" evidence="1">
    <location>
        <begin position="16"/>
        <end position="168"/>
    </location>
</feature>
<evidence type="ECO:0000313" key="3">
    <source>
        <dbReference type="EMBL" id="SEO89317.1"/>
    </source>
</evidence>
<evidence type="ECO:0000313" key="4">
    <source>
        <dbReference type="Proteomes" id="UP000198942"/>
    </source>
</evidence>
<dbReference type="PANTHER" id="PTHR47618:SF1">
    <property type="entry name" value="BIFUNCTIONAL OLIGORIBONUCLEASE AND PAP PHOSPHATASE NRNA"/>
    <property type="match status" value="1"/>
</dbReference>
<dbReference type="Gene3D" id="3.90.1640.10">
    <property type="entry name" value="inorganic pyrophosphatase (n-terminal core)"/>
    <property type="match status" value="1"/>
</dbReference>
<dbReference type="EMBL" id="FOCL01000015">
    <property type="protein sequence ID" value="SEO89317.1"/>
    <property type="molecule type" value="Genomic_DNA"/>
</dbReference>
<protein>
    <submittedName>
        <fullName evidence="3">Phosphoesterase RecJ domain-containing protein</fullName>
    </submittedName>
</protein>
<dbReference type="STRING" id="551995.SAMN05192574_11588"/>
<dbReference type="AlphaFoldDB" id="A0A1H8TEG6"/>
<dbReference type="InterPro" id="IPR001667">
    <property type="entry name" value="DDH_dom"/>
</dbReference>
<dbReference type="OrthoDB" id="9803668at2"/>
<feature type="domain" description="DHHA1" evidence="2">
    <location>
        <begin position="245"/>
        <end position="326"/>
    </location>
</feature>
<dbReference type="InterPro" id="IPR051319">
    <property type="entry name" value="Oligoribo/pAp-PDE_c-di-AMP_PDE"/>
</dbReference>
<dbReference type="GO" id="GO:0003676">
    <property type="term" value="F:nucleic acid binding"/>
    <property type="evidence" value="ECO:0007669"/>
    <property type="project" value="InterPro"/>
</dbReference>
<name>A0A1H8TEG6_9SPHI</name>
<keyword evidence="4" id="KW-1185">Reference proteome</keyword>
<evidence type="ECO:0000259" key="2">
    <source>
        <dbReference type="Pfam" id="PF02272"/>
    </source>
</evidence>
<dbReference type="SUPFAM" id="SSF64182">
    <property type="entry name" value="DHH phosphoesterases"/>
    <property type="match status" value="1"/>
</dbReference>
<gene>
    <name evidence="3" type="ORF">SAMN05192574_11588</name>
</gene>
<dbReference type="RefSeq" id="WP_091220177.1">
    <property type="nucleotide sequence ID" value="NZ_FOCL01000015.1"/>
</dbReference>
<organism evidence="3 4">
    <name type="scientific">Mucilaginibacter gossypiicola</name>
    <dbReference type="NCBI Taxonomy" id="551995"/>
    <lineage>
        <taxon>Bacteria</taxon>
        <taxon>Pseudomonadati</taxon>
        <taxon>Bacteroidota</taxon>
        <taxon>Sphingobacteriia</taxon>
        <taxon>Sphingobacteriales</taxon>
        <taxon>Sphingobacteriaceae</taxon>
        <taxon>Mucilaginibacter</taxon>
    </lineage>
</organism>